<feature type="compositionally biased region" description="Polar residues" evidence="1">
    <location>
        <begin position="78"/>
        <end position="94"/>
    </location>
</feature>
<feature type="region of interest" description="Disordered" evidence="1">
    <location>
        <begin position="75"/>
        <end position="99"/>
    </location>
</feature>
<evidence type="ECO:0000256" key="1">
    <source>
        <dbReference type="SAM" id="MobiDB-lite"/>
    </source>
</evidence>
<keyword evidence="3" id="KW-1185">Reference proteome</keyword>
<evidence type="ECO:0000313" key="3">
    <source>
        <dbReference type="Proteomes" id="UP000532311"/>
    </source>
</evidence>
<dbReference type="Proteomes" id="UP000532311">
    <property type="component" value="Unassembled WGS sequence"/>
</dbReference>
<proteinExistence type="predicted"/>
<feature type="region of interest" description="Disordered" evidence="1">
    <location>
        <begin position="1"/>
        <end position="30"/>
    </location>
</feature>
<protein>
    <submittedName>
        <fullName evidence="2">Uncharacterized protein</fullName>
    </submittedName>
</protein>
<sequence>MSLDYDALHPQLLPVSQSPKSEDPAAPKTGTKIATASFTAELLKDQVNPTTMAGFSVLIVVKVQALHLLSAGLGPRTASGTSVTKLKNCSSPQEQEQRPLLQYQISTTKRLDPKLATACPSTPNA</sequence>
<dbReference type="AlphaFoldDB" id="A0A8H5XT02"/>
<evidence type="ECO:0000313" key="2">
    <source>
        <dbReference type="EMBL" id="KAF5699518.1"/>
    </source>
</evidence>
<organism evidence="2 3">
    <name type="scientific">Fusarium globosum</name>
    <dbReference type="NCBI Taxonomy" id="78864"/>
    <lineage>
        <taxon>Eukaryota</taxon>
        <taxon>Fungi</taxon>
        <taxon>Dikarya</taxon>
        <taxon>Ascomycota</taxon>
        <taxon>Pezizomycotina</taxon>
        <taxon>Sordariomycetes</taxon>
        <taxon>Hypocreomycetidae</taxon>
        <taxon>Hypocreales</taxon>
        <taxon>Nectriaceae</taxon>
        <taxon>Fusarium</taxon>
        <taxon>Fusarium fujikuroi species complex</taxon>
    </lineage>
</organism>
<accession>A0A8H5XT02</accession>
<dbReference type="EMBL" id="JAAQPF010000574">
    <property type="protein sequence ID" value="KAF5699518.1"/>
    <property type="molecule type" value="Genomic_DNA"/>
</dbReference>
<gene>
    <name evidence="2" type="ORF">FGLOB1_11331</name>
</gene>
<name>A0A8H5XT02_9HYPO</name>
<reference evidence="2 3" key="1">
    <citation type="submission" date="2020-05" db="EMBL/GenBank/DDBJ databases">
        <title>Identification and distribution of gene clusters putatively required for synthesis of sphingolipid metabolism inhibitors in phylogenetically diverse species of the filamentous fungus Fusarium.</title>
        <authorList>
            <person name="Kim H.-S."/>
            <person name="Busman M."/>
            <person name="Brown D.W."/>
            <person name="Divon H."/>
            <person name="Uhlig S."/>
            <person name="Proctor R.H."/>
        </authorList>
    </citation>
    <scope>NUCLEOTIDE SEQUENCE [LARGE SCALE GENOMIC DNA]</scope>
    <source>
        <strain evidence="2 3">NRRL 26131</strain>
    </source>
</reference>
<comment type="caution">
    <text evidence="2">The sequence shown here is derived from an EMBL/GenBank/DDBJ whole genome shotgun (WGS) entry which is preliminary data.</text>
</comment>